<feature type="binding site" evidence="11">
    <location>
        <begin position="16"/>
        <end position="21"/>
    </location>
    <ligand>
        <name>ATP</name>
        <dbReference type="ChEBI" id="CHEBI:30616"/>
    </ligand>
</feature>
<dbReference type="GO" id="GO:0004765">
    <property type="term" value="F:shikimate kinase activity"/>
    <property type="evidence" value="ECO:0007669"/>
    <property type="project" value="UniProtKB-UniRule"/>
</dbReference>
<keyword evidence="7 11" id="KW-0418">Kinase</keyword>
<comment type="similarity">
    <text evidence="2 11">Belongs to the shikimate kinase family.</text>
</comment>
<dbReference type="InterPro" id="IPR027417">
    <property type="entry name" value="P-loop_NTPase"/>
</dbReference>
<dbReference type="Gene3D" id="3.40.50.300">
    <property type="entry name" value="P-loop containing nucleotide triphosphate hydrolases"/>
    <property type="match status" value="1"/>
</dbReference>
<dbReference type="GO" id="GO:0008652">
    <property type="term" value="P:amino acid biosynthetic process"/>
    <property type="evidence" value="ECO:0007669"/>
    <property type="project" value="UniProtKB-KW"/>
</dbReference>
<evidence type="ECO:0000256" key="2">
    <source>
        <dbReference type="ARBA" id="ARBA00006997"/>
    </source>
</evidence>
<keyword evidence="9 11" id="KW-0057">Aromatic amino acid biosynthesis</keyword>
<evidence type="ECO:0000313" key="13">
    <source>
        <dbReference type="Proteomes" id="UP000606730"/>
    </source>
</evidence>
<comment type="function">
    <text evidence="11">Catalyzes the specific phosphorylation of the 3-hydroxyl group of shikimic acid using ATP as a cosubstrate.</text>
</comment>
<dbReference type="Proteomes" id="UP000606730">
    <property type="component" value="Unassembled WGS sequence"/>
</dbReference>
<reference evidence="12" key="1">
    <citation type="journal article" date="2014" name="Int. J. Syst. Evol. Microbiol.">
        <title>Complete genome sequence of Corynebacterium casei LMG S-19264T (=DSM 44701T), isolated from a smear-ripened cheese.</title>
        <authorList>
            <consortium name="US DOE Joint Genome Institute (JGI-PGF)"/>
            <person name="Walter F."/>
            <person name="Albersmeier A."/>
            <person name="Kalinowski J."/>
            <person name="Ruckert C."/>
        </authorList>
    </citation>
    <scope>NUCLEOTIDE SEQUENCE</scope>
    <source>
        <strain evidence="12">CGMCC 1.16012</strain>
    </source>
</reference>
<dbReference type="SUPFAM" id="SSF52540">
    <property type="entry name" value="P-loop containing nucleoside triphosphate hydrolases"/>
    <property type="match status" value="1"/>
</dbReference>
<evidence type="ECO:0000256" key="3">
    <source>
        <dbReference type="ARBA" id="ARBA00012154"/>
    </source>
</evidence>
<accession>A0A917AC98</accession>
<dbReference type="InterPro" id="IPR000623">
    <property type="entry name" value="Shikimate_kinase/TSH1"/>
</dbReference>
<organism evidence="12 13">
    <name type="scientific">Actibacterium pelagium</name>
    <dbReference type="NCBI Taxonomy" id="2029103"/>
    <lineage>
        <taxon>Bacteria</taxon>
        <taxon>Pseudomonadati</taxon>
        <taxon>Pseudomonadota</taxon>
        <taxon>Alphaproteobacteria</taxon>
        <taxon>Rhodobacterales</taxon>
        <taxon>Roseobacteraceae</taxon>
        <taxon>Actibacterium</taxon>
    </lineage>
</organism>
<evidence type="ECO:0000256" key="6">
    <source>
        <dbReference type="ARBA" id="ARBA00022741"/>
    </source>
</evidence>
<comment type="caution">
    <text evidence="12">The sequence shown here is derived from an EMBL/GenBank/DDBJ whole genome shotgun (WGS) entry which is preliminary data.</text>
</comment>
<keyword evidence="5 11" id="KW-0808">Transferase</keyword>
<dbReference type="InterPro" id="IPR031322">
    <property type="entry name" value="Shikimate/glucono_kinase"/>
</dbReference>
<name>A0A917AC98_9RHOB</name>
<dbReference type="NCBIfam" id="NF010552">
    <property type="entry name" value="PRK13946.1"/>
    <property type="match status" value="1"/>
</dbReference>
<feature type="binding site" evidence="11">
    <location>
        <position position="38"/>
    </location>
    <ligand>
        <name>substrate</name>
    </ligand>
</feature>
<dbReference type="GO" id="GO:0005524">
    <property type="term" value="F:ATP binding"/>
    <property type="evidence" value="ECO:0007669"/>
    <property type="project" value="UniProtKB-UniRule"/>
</dbReference>
<evidence type="ECO:0000256" key="5">
    <source>
        <dbReference type="ARBA" id="ARBA00022679"/>
    </source>
</evidence>
<dbReference type="GO" id="GO:0005829">
    <property type="term" value="C:cytosol"/>
    <property type="evidence" value="ECO:0007669"/>
    <property type="project" value="TreeGrafter"/>
</dbReference>
<dbReference type="PANTHER" id="PTHR21087">
    <property type="entry name" value="SHIKIMATE KINASE"/>
    <property type="match status" value="1"/>
</dbReference>
<dbReference type="EMBL" id="BMKN01000001">
    <property type="protein sequence ID" value="GGE42202.1"/>
    <property type="molecule type" value="Genomic_DNA"/>
</dbReference>
<proteinExistence type="inferred from homology"/>
<comment type="subcellular location">
    <subcellularLocation>
        <location evidence="11">Cytoplasm</location>
    </subcellularLocation>
</comment>
<keyword evidence="13" id="KW-1185">Reference proteome</keyword>
<evidence type="ECO:0000256" key="10">
    <source>
        <dbReference type="ARBA" id="ARBA00048567"/>
    </source>
</evidence>
<dbReference type="AlphaFoldDB" id="A0A917AC98"/>
<comment type="caution">
    <text evidence="11">Lacks conserved residue(s) required for the propagation of feature annotation.</text>
</comment>
<dbReference type="CDD" id="cd00464">
    <property type="entry name" value="SK"/>
    <property type="match status" value="1"/>
</dbReference>
<keyword evidence="4 11" id="KW-0028">Amino-acid biosynthesis</keyword>
<keyword evidence="8 11" id="KW-0067">ATP-binding</keyword>
<dbReference type="PANTHER" id="PTHR21087:SF16">
    <property type="entry name" value="SHIKIMATE KINASE 1, CHLOROPLASTIC"/>
    <property type="match status" value="1"/>
</dbReference>
<keyword evidence="11" id="KW-0460">Magnesium</keyword>
<gene>
    <name evidence="11 12" type="primary">aroK</name>
    <name evidence="12" type="ORF">GCM10011517_07270</name>
</gene>
<sequence>MGWELKKTVVMVGMMGSGKTAIGTALARRLDVPFRDSDHELERASNMTVAEIFARDGEPFFRQKETQIITRLLDDTPGVLSTGGGAFMSGTNRQIIHDKGVSLLLDADIPLLWSRVKRKDTRPLLRTADPRKTLSDLYEARMPFYEMADLQVKGDPSYSIEEMTDKVFEVLKTRPDVLKEV</sequence>
<evidence type="ECO:0000256" key="4">
    <source>
        <dbReference type="ARBA" id="ARBA00022605"/>
    </source>
</evidence>
<dbReference type="RefSeq" id="WP_268236393.1">
    <property type="nucleotide sequence ID" value="NZ_BMKN01000001.1"/>
</dbReference>
<reference evidence="12" key="2">
    <citation type="submission" date="2020-09" db="EMBL/GenBank/DDBJ databases">
        <authorList>
            <person name="Sun Q."/>
            <person name="Zhou Y."/>
        </authorList>
    </citation>
    <scope>NUCLEOTIDE SEQUENCE</scope>
    <source>
        <strain evidence="12">CGMCC 1.16012</strain>
    </source>
</reference>
<dbReference type="GO" id="GO:0009423">
    <property type="term" value="P:chorismate biosynthetic process"/>
    <property type="evidence" value="ECO:0007669"/>
    <property type="project" value="UniProtKB-UniRule"/>
</dbReference>
<feature type="binding site" evidence="11">
    <location>
        <position position="84"/>
    </location>
    <ligand>
        <name>substrate</name>
    </ligand>
</feature>
<comment type="subunit">
    <text evidence="11">Monomer.</text>
</comment>
<dbReference type="GO" id="GO:0000287">
    <property type="term" value="F:magnesium ion binding"/>
    <property type="evidence" value="ECO:0007669"/>
    <property type="project" value="UniProtKB-UniRule"/>
</dbReference>
<comment type="pathway">
    <text evidence="1 11">Metabolic intermediate biosynthesis; chorismate biosynthesis; chorismate from D-erythrose 4-phosphate and phosphoenolpyruvate: step 5/7.</text>
</comment>
<keyword evidence="6 11" id="KW-0547">Nucleotide-binding</keyword>
<keyword evidence="11" id="KW-0963">Cytoplasm</keyword>
<dbReference type="PRINTS" id="PR01100">
    <property type="entry name" value="SHIKIMTKNASE"/>
</dbReference>
<feature type="binding site" evidence="11">
    <location>
        <position position="141"/>
    </location>
    <ligand>
        <name>substrate</name>
    </ligand>
</feature>
<dbReference type="PROSITE" id="PS01128">
    <property type="entry name" value="SHIKIMATE_KINASE"/>
    <property type="match status" value="1"/>
</dbReference>
<feature type="binding site" evidence="11">
    <location>
        <position position="20"/>
    </location>
    <ligand>
        <name>Mg(2+)</name>
        <dbReference type="ChEBI" id="CHEBI:18420"/>
    </ligand>
</feature>
<dbReference type="InterPro" id="IPR023000">
    <property type="entry name" value="Shikimate_kinase_CS"/>
</dbReference>
<evidence type="ECO:0000256" key="7">
    <source>
        <dbReference type="ARBA" id="ARBA00022777"/>
    </source>
</evidence>
<keyword evidence="11" id="KW-0479">Metal-binding</keyword>
<evidence type="ECO:0000256" key="8">
    <source>
        <dbReference type="ARBA" id="ARBA00022840"/>
    </source>
</evidence>
<dbReference type="EC" id="2.7.1.71" evidence="3 11"/>
<evidence type="ECO:0000256" key="9">
    <source>
        <dbReference type="ARBA" id="ARBA00023141"/>
    </source>
</evidence>
<comment type="cofactor">
    <cofactor evidence="11">
        <name>Mg(2+)</name>
        <dbReference type="ChEBI" id="CHEBI:18420"/>
    </cofactor>
    <text evidence="11">Binds 1 Mg(2+) ion per subunit.</text>
</comment>
<evidence type="ECO:0000256" key="1">
    <source>
        <dbReference type="ARBA" id="ARBA00004842"/>
    </source>
</evidence>
<evidence type="ECO:0000313" key="12">
    <source>
        <dbReference type="EMBL" id="GGE42202.1"/>
    </source>
</evidence>
<evidence type="ECO:0000256" key="11">
    <source>
        <dbReference type="HAMAP-Rule" id="MF_00109"/>
    </source>
</evidence>
<feature type="binding site" evidence="11">
    <location>
        <position position="62"/>
    </location>
    <ligand>
        <name>substrate</name>
    </ligand>
</feature>
<dbReference type="GO" id="GO:0009073">
    <property type="term" value="P:aromatic amino acid family biosynthetic process"/>
    <property type="evidence" value="ECO:0007669"/>
    <property type="project" value="UniProtKB-KW"/>
</dbReference>
<dbReference type="HAMAP" id="MF_00109">
    <property type="entry name" value="Shikimate_kinase"/>
    <property type="match status" value="1"/>
</dbReference>
<protein>
    <recommendedName>
        <fullName evidence="3 11">Shikimate kinase</fullName>
        <shortName evidence="11">SK</shortName>
        <ecNumber evidence="3 11">2.7.1.71</ecNumber>
    </recommendedName>
</protein>
<dbReference type="Pfam" id="PF01202">
    <property type="entry name" value="SKI"/>
    <property type="match status" value="1"/>
</dbReference>
<feature type="binding site" evidence="11">
    <location>
        <position position="122"/>
    </location>
    <ligand>
        <name>ATP</name>
        <dbReference type="ChEBI" id="CHEBI:30616"/>
    </ligand>
</feature>
<comment type="catalytic activity">
    <reaction evidence="10 11">
        <text>shikimate + ATP = 3-phosphoshikimate + ADP + H(+)</text>
        <dbReference type="Rhea" id="RHEA:13121"/>
        <dbReference type="ChEBI" id="CHEBI:15378"/>
        <dbReference type="ChEBI" id="CHEBI:30616"/>
        <dbReference type="ChEBI" id="CHEBI:36208"/>
        <dbReference type="ChEBI" id="CHEBI:145989"/>
        <dbReference type="ChEBI" id="CHEBI:456216"/>
        <dbReference type="EC" id="2.7.1.71"/>
    </reaction>
</comment>